<accession>A0ABQ7H768</accession>
<dbReference type="EMBL" id="MU069457">
    <property type="protein sequence ID" value="KAF5842689.1"/>
    <property type="molecule type" value="Genomic_DNA"/>
</dbReference>
<name>A0ABQ7H768_DUNSA</name>
<proteinExistence type="predicted"/>
<evidence type="ECO:0000313" key="2">
    <source>
        <dbReference type="Proteomes" id="UP000815325"/>
    </source>
</evidence>
<organism evidence="1 2">
    <name type="scientific">Dunaliella salina</name>
    <name type="common">Green alga</name>
    <name type="synonym">Protococcus salinus</name>
    <dbReference type="NCBI Taxonomy" id="3046"/>
    <lineage>
        <taxon>Eukaryota</taxon>
        <taxon>Viridiplantae</taxon>
        <taxon>Chlorophyta</taxon>
        <taxon>core chlorophytes</taxon>
        <taxon>Chlorophyceae</taxon>
        <taxon>CS clade</taxon>
        <taxon>Chlamydomonadales</taxon>
        <taxon>Dunaliellaceae</taxon>
        <taxon>Dunaliella</taxon>
    </lineage>
</organism>
<evidence type="ECO:0008006" key="3">
    <source>
        <dbReference type="Google" id="ProtNLM"/>
    </source>
</evidence>
<evidence type="ECO:0000313" key="1">
    <source>
        <dbReference type="EMBL" id="KAF5842689.1"/>
    </source>
</evidence>
<protein>
    <recommendedName>
        <fullName evidence="3">Encoded protein</fullName>
    </recommendedName>
</protein>
<comment type="caution">
    <text evidence="1">The sequence shown here is derived from an EMBL/GenBank/DDBJ whole genome shotgun (WGS) entry which is preliminary data.</text>
</comment>
<keyword evidence="2" id="KW-1185">Reference proteome</keyword>
<sequence>MQAKSDPAWTFTLHVCLAQRWPFAGCTPVLCRVRVRQLMRQRAFVCHRQVWSVRPAACTTLGVLQKRL</sequence>
<gene>
    <name evidence="1" type="ORF">DUNSADRAFT_5765</name>
</gene>
<reference evidence="1" key="1">
    <citation type="submission" date="2017-08" db="EMBL/GenBank/DDBJ databases">
        <authorList>
            <person name="Polle J.E."/>
            <person name="Barry K."/>
            <person name="Cushman J."/>
            <person name="Schmutz J."/>
            <person name="Tran D."/>
            <person name="Hathwaick L.T."/>
            <person name="Yim W.C."/>
            <person name="Jenkins J."/>
            <person name="Mckie-Krisberg Z.M."/>
            <person name="Prochnik S."/>
            <person name="Lindquist E."/>
            <person name="Dockter R.B."/>
            <person name="Adam C."/>
            <person name="Molina H."/>
            <person name="Bunkerborg J."/>
            <person name="Jin E."/>
            <person name="Buchheim M."/>
            <person name="Magnuson J."/>
        </authorList>
    </citation>
    <scope>NUCLEOTIDE SEQUENCE</scope>
    <source>
        <strain evidence="1">CCAP 19/18</strain>
    </source>
</reference>
<dbReference type="Proteomes" id="UP000815325">
    <property type="component" value="Unassembled WGS sequence"/>
</dbReference>